<sequence>MNTTHPSRPSPARDRGVLMDIIGFAPAPTLSRELFALVVNAALIAVVLAVLQPPLLGTIVVAAIMAVWLLGRLAAGFAVRGYARPAGSTR</sequence>
<organism evidence="2 3">
    <name type="scientific">Brachybacterium phenoliresistens</name>
    <dbReference type="NCBI Taxonomy" id="396014"/>
    <lineage>
        <taxon>Bacteria</taxon>
        <taxon>Bacillati</taxon>
        <taxon>Actinomycetota</taxon>
        <taxon>Actinomycetes</taxon>
        <taxon>Micrococcales</taxon>
        <taxon>Dermabacteraceae</taxon>
        <taxon>Brachybacterium</taxon>
    </lineage>
</organism>
<name>Z9JV48_9MICO</name>
<proteinExistence type="predicted"/>
<reference evidence="2 3" key="1">
    <citation type="submission" date="2014-02" db="EMBL/GenBank/DDBJ databases">
        <title>Genome sequence of Brachybacterium phenoliresistens strain W13A50.</title>
        <authorList>
            <person name="Wang X."/>
        </authorList>
    </citation>
    <scope>NUCLEOTIDE SEQUENCE [LARGE SCALE GENOMIC DNA]</scope>
    <source>
        <strain evidence="2 3">W13A50</strain>
    </source>
</reference>
<gene>
    <name evidence="2" type="ORF">BF93_15870</name>
</gene>
<keyword evidence="3" id="KW-1185">Reference proteome</keyword>
<dbReference type="HOGENOM" id="CLU_2435059_0_0_11"/>
<comment type="caution">
    <text evidence="2">The sequence shown here is derived from an EMBL/GenBank/DDBJ whole genome shotgun (WGS) entry which is preliminary data.</text>
</comment>
<dbReference type="EMBL" id="JDYK01000006">
    <property type="protein sequence ID" value="EWS81642.1"/>
    <property type="molecule type" value="Genomic_DNA"/>
</dbReference>
<protein>
    <submittedName>
        <fullName evidence="2">Uncharacterized protein</fullName>
    </submittedName>
</protein>
<dbReference type="PATRIC" id="fig|396014.3.peg.1519"/>
<feature type="transmembrane region" description="Helical" evidence="1">
    <location>
        <begin position="34"/>
        <end position="53"/>
    </location>
</feature>
<evidence type="ECO:0000313" key="2">
    <source>
        <dbReference type="EMBL" id="EWS81642.1"/>
    </source>
</evidence>
<keyword evidence="1" id="KW-0812">Transmembrane</keyword>
<keyword evidence="1" id="KW-0472">Membrane</keyword>
<keyword evidence="1" id="KW-1133">Transmembrane helix</keyword>
<dbReference type="RefSeq" id="WP_038371717.1">
    <property type="nucleotide sequence ID" value="NZ_BAAAOW010000012.1"/>
</dbReference>
<accession>Z9JV48</accession>
<dbReference type="AlphaFoldDB" id="Z9JV48"/>
<feature type="transmembrane region" description="Helical" evidence="1">
    <location>
        <begin position="59"/>
        <end position="83"/>
    </location>
</feature>
<evidence type="ECO:0000256" key="1">
    <source>
        <dbReference type="SAM" id="Phobius"/>
    </source>
</evidence>
<dbReference type="Proteomes" id="UP000023067">
    <property type="component" value="Unassembled WGS sequence"/>
</dbReference>
<evidence type="ECO:0000313" key="3">
    <source>
        <dbReference type="Proteomes" id="UP000023067"/>
    </source>
</evidence>